<evidence type="ECO:0008006" key="4">
    <source>
        <dbReference type="Google" id="ProtNLM"/>
    </source>
</evidence>
<keyword evidence="1" id="KW-0732">Signal</keyword>
<evidence type="ECO:0000256" key="1">
    <source>
        <dbReference type="SAM" id="SignalP"/>
    </source>
</evidence>
<protein>
    <recommendedName>
        <fullName evidence="4">Deacetylase PdaC domain-containing protein</fullName>
    </recommendedName>
</protein>
<dbReference type="STRING" id="1121420.SAMN02746098_03353"/>
<feature type="signal peptide" evidence="1">
    <location>
        <begin position="1"/>
        <end position="29"/>
    </location>
</feature>
<evidence type="ECO:0000313" key="2">
    <source>
        <dbReference type="EMBL" id="SHI24497.1"/>
    </source>
</evidence>
<dbReference type="RefSeq" id="WP_073030852.1">
    <property type="nucleotide sequence ID" value="NZ_FQXJ01000012.1"/>
</dbReference>
<organism evidence="2 3">
    <name type="scientific">Desulfosporosinus lacus DSM 15449</name>
    <dbReference type="NCBI Taxonomy" id="1121420"/>
    <lineage>
        <taxon>Bacteria</taxon>
        <taxon>Bacillati</taxon>
        <taxon>Bacillota</taxon>
        <taxon>Clostridia</taxon>
        <taxon>Eubacteriales</taxon>
        <taxon>Desulfitobacteriaceae</taxon>
        <taxon>Desulfosporosinus</taxon>
    </lineage>
</organism>
<name>A0A1M5ZJM7_9FIRM</name>
<dbReference type="EMBL" id="FQXJ01000012">
    <property type="protein sequence ID" value="SHI24497.1"/>
    <property type="molecule type" value="Genomic_DNA"/>
</dbReference>
<dbReference type="AlphaFoldDB" id="A0A1M5ZJM7"/>
<feature type="chain" id="PRO_5012115834" description="Deacetylase PdaC domain-containing protein" evidence="1">
    <location>
        <begin position="30"/>
        <end position="286"/>
    </location>
</feature>
<proteinExistence type="predicted"/>
<gene>
    <name evidence="2" type="ORF">SAMN02746098_03353</name>
</gene>
<accession>A0A1M5ZJM7</accession>
<evidence type="ECO:0000313" key="3">
    <source>
        <dbReference type="Proteomes" id="UP000183954"/>
    </source>
</evidence>
<dbReference type="Proteomes" id="UP000183954">
    <property type="component" value="Unassembled WGS sequence"/>
</dbReference>
<dbReference type="OrthoDB" id="1796742at2"/>
<reference evidence="3" key="1">
    <citation type="submission" date="2016-11" db="EMBL/GenBank/DDBJ databases">
        <authorList>
            <person name="Varghese N."/>
            <person name="Submissions S."/>
        </authorList>
    </citation>
    <scope>NUCLEOTIDE SEQUENCE [LARGE SCALE GENOMIC DNA]</scope>
    <source>
        <strain evidence="3">DSM 15449</strain>
    </source>
</reference>
<sequence length="286" mass="30921">MKKLKEIAAKTWVIGAGALLILGSSSAMAFALDPNVPESSSAYVVATNTQETTNNFSLETGVTAEYSVIDLSKGSPERDKLIRDKLSLTEDITPEQIEEKFKDIISNSIPGAKDISAEQAAAYAADILKTAYNVDFTSYTAHASFSKNPMPNSDNWTVIFHAPNEDNTTQRYIASVDSVNGSMLDASSFNLSYLVDNSKNPEDPEWKNKAEEDIARLMPEEVSITSSKVIYATPETGVMVVSELSDGSACAVRLTGENKEAATYIFFPNGYDGSLDLKPITENAVG</sequence>
<keyword evidence="3" id="KW-1185">Reference proteome</keyword>